<sequence length="330" mass="37335">MLENYRPSLDDPNAWVPYRYVPSKVAAAVFVAAFVLTTCLHVFQLVKKRTWYFIPLVVGGFFEFVGYIGRILSNNDIWALGPFIMQSLLLLVAPALFAASIYIILGRIILLVDGERYSLIRQKWLTKAFVTGDVLSFMVQGTGGGIQAMGTISAMHTGEKLIIVGLFLQLAFFGFFIVVAGLFHFRLLKDNPPPKPLTPHQYERNTSPRRLTDSSTTAISPTLSQLNIHELPWIRHIYVLYAASALIMVRSVFRVIEYLMGNNGPLLRKEVYLYIFDAALMFLVMVLFNWVHPSQVTEIYQKRKDGEAAASMELRERYLGGEEEGKRSGI</sequence>
<organism evidence="7 8">
    <name type="scientific">Zopfia rhizophila CBS 207.26</name>
    <dbReference type="NCBI Taxonomy" id="1314779"/>
    <lineage>
        <taxon>Eukaryota</taxon>
        <taxon>Fungi</taxon>
        <taxon>Dikarya</taxon>
        <taxon>Ascomycota</taxon>
        <taxon>Pezizomycotina</taxon>
        <taxon>Dothideomycetes</taxon>
        <taxon>Dothideomycetes incertae sedis</taxon>
        <taxon>Zopfiaceae</taxon>
        <taxon>Zopfia</taxon>
    </lineage>
</organism>
<dbReference type="InterPro" id="IPR007568">
    <property type="entry name" value="RTA1"/>
</dbReference>
<feature type="transmembrane region" description="Helical" evidence="6">
    <location>
        <begin position="161"/>
        <end position="185"/>
    </location>
</feature>
<evidence type="ECO:0000313" key="7">
    <source>
        <dbReference type="EMBL" id="KAF2187906.1"/>
    </source>
</evidence>
<evidence type="ECO:0000256" key="5">
    <source>
        <dbReference type="SAM" id="MobiDB-lite"/>
    </source>
</evidence>
<feature type="transmembrane region" description="Helical" evidence="6">
    <location>
        <begin position="50"/>
        <end position="68"/>
    </location>
</feature>
<keyword evidence="3 6" id="KW-1133">Transmembrane helix</keyword>
<dbReference type="AlphaFoldDB" id="A0A6A6EDL0"/>
<feature type="region of interest" description="Disordered" evidence="5">
    <location>
        <begin position="196"/>
        <end position="216"/>
    </location>
</feature>
<dbReference type="EMBL" id="ML994625">
    <property type="protein sequence ID" value="KAF2187906.1"/>
    <property type="molecule type" value="Genomic_DNA"/>
</dbReference>
<feature type="compositionally biased region" description="Polar residues" evidence="5">
    <location>
        <begin position="204"/>
        <end position="216"/>
    </location>
</feature>
<feature type="transmembrane region" description="Helical" evidence="6">
    <location>
        <begin position="271"/>
        <end position="291"/>
    </location>
</feature>
<protein>
    <submittedName>
        <fullName evidence="7">RTA1-domain-containing protein</fullName>
    </submittedName>
</protein>
<evidence type="ECO:0000256" key="6">
    <source>
        <dbReference type="SAM" id="Phobius"/>
    </source>
</evidence>
<proteinExistence type="predicted"/>
<dbReference type="OrthoDB" id="3358017at2759"/>
<feature type="transmembrane region" description="Helical" evidence="6">
    <location>
        <begin position="20"/>
        <end position="43"/>
    </location>
</feature>
<keyword evidence="8" id="KW-1185">Reference proteome</keyword>
<dbReference type="Pfam" id="PF04479">
    <property type="entry name" value="RTA1"/>
    <property type="match status" value="1"/>
</dbReference>
<dbReference type="PANTHER" id="PTHR31465:SF1">
    <property type="entry name" value="PROTEIN RTA1-RELATED"/>
    <property type="match status" value="1"/>
</dbReference>
<accession>A0A6A6EDL0</accession>
<dbReference type="PANTHER" id="PTHR31465">
    <property type="entry name" value="PROTEIN RTA1-RELATED"/>
    <property type="match status" value="1"/>
</dbReference>
<keyword evidence="2 6" id="KW-0812">Transmembrane</keyword>
<keyword evidence="4 6" id="KW-0472">Membrane</keyword>
<feature type="transmembrane region" description="Helical" evidence="6">
    <location>
        <begin position="238"/>
        <end position="259"/>
    </location>
</feature>
<feature type="transmembrane region" description="Helical" evidence="6">
    <location>
        <begin position="88"/>
        <end position="112"/>
    </location>
</feature>
<evidence type="ECO:0000256" key="4">
    <source>
        <dbReference type="ARBA" id="ARBA00023136"/>
    </source>
</evidence>
<comment type="subcellular location">
    <subcellularLocation>
        <location evidence="1">Membrane</location>
        <topology evidence="1">Multi-pass membrane protein</topology>
    </subcellularLocation>
</comment>
<evidence type="ECO:0000256" key="1">
    <source>
        <dbReference type="ARBA" id="ARBA00004141"/>
    </source>
</evidence>
<reference evidence="7" key="1">
    <citation type="journal article" date="2020" name="Stud. Mycol.">
        <title>101 Dothideomycetes genomes: a test case for predicting lifestyles and emergence of pathogens.</title>
        <authorList>
            <person name="Haridas S."/>
            <person name="Albert R."/>
            <person name="Binder M."/>
            <person name="Bloem J."/>
            <person name="Labutti K."/>
            <person name="Salamov A."/>
            <person name="Andreopoulos B."/>
            <person name="Baker S."/>
            <person name="Barry K."/>
            <person name="Bills G."/>
            <person name="Bluhm B."/>
            <person name="Cannon C."/>
            <person name="Castanera R."/>
            <person name="Culley D."/>
            <person name="Daum C."/>
            <person name="Ezra D."/>
            <person name="Gonzalez J."/>
            <person name="Henrissat B."/>
            <person name="Kuo A."/>
            <person name="Liang C."/>
            <person name="Lipzen A."/>
            <person name="Lutzoni F."/>
            <person name="Magnuson J."/>
            <person name="Mondo S."/>
            <person name="Nolan M."/>
            <person name="Ohm R."/>
            <person name="Pangilinan J."/>
            <person name="Park H.-J."/>
            <person name="Ramirez L."/>
            <person name="Alfaro M."/>
            <person name="Sun H."/>
            <person name="Tritt A."/>
            <person name="Yoshinaga Y."/>
            <person name="Zwiers L.-H."/>
            <person name="Turgeon B."/>
            <person name="Goodwin S."/>
            <person name="Spatafora J."/>
            <person name="Crous P."/>
            <person name="Grigoriev I."/>
        </authorList>
    </citation>
    <scope>NUCLEOTIDE SEQUENCE</scope>
    <source>
        <strain evidence="7">CBS 207.26</strain>
    </source>
</reference>
<feature type="transmembrane region" description="Helical" evidence="6">
    <location>
        <begin position="124"/>
        <end position="141"/>
    </location>
</feature>
<dbReference type="GO" id="GO:0016020">
    <property type="term" value="C:membrane"/>
    <property type="evidence" value="ECO:0007669"/>
    <property type="project" value="UniProtKB-SubCell"/>
</dbReference>
<evidence type="ECO:0000256" key="2">
    <source>
        <dbReference type="ARBA" id="ARBA00022692"/>
    </source>
</evidence>
<gene>
    <name evidence="7" type="ORF">K469DRAFT_628151</name>
</gene>
<name>A0A6A6EDL0_9PEZI</name>
<evidence type="ECO:0000256" key="3">
    <source>
        <dbReference type="ARBA" id="ARBA00022989"/>
    </source>
</evidence>
<dbReference type="Proteomes" id="UP000800200">
    <property type="component" value="Unassembled WGS sequence"/>
</dbReference>
<evidence type="ECO:0000313" key="8">
    <source>
        <dbReference type="Proteomes" id="UP000800200"/>
    </source>
</evidence>